<sequence>MSQQGEAGVEQRTGQIPQQRPPTTGGRVREAADEVGGTARQQAQAVTEETKAQARQATDRLREQVGGETQAQVERMTQNFRGWADDLASMAETNPNSPVY</sequence>
<name>A0A927MUE6_9ACTN</name>
<feature type="compositionally biased region" description="Polar residues" evidence="1">
    <location>
        <begin position="12"/>
        <end position="22"/>
    </location>
</feature>
<evidence type="ECO:0000313" key="3">
    <source>
        <dbReference type="Proteomes" id="UP000638648"/>
    </source>
</evidence>
<dbReference type="Proteomes" id="UP000638648">
    <property type="component" value="Unassembled WGS sequence"/>
</dbReference>
<feature type="compositionally biased region" description="Basic and acidic residues" evidence="1">
    <location>
        <begin position="48"/>
        <end position="65"/>
    </location>
</feature>
<dbReference type="EMBL" id="JADBEM010000001">
    <property type="protein sequence ID" value="MBE1603492.1"/>
    <property type="molecule type" value="Genomic_DNA"/>
</dbReference>
<proteinExistence type="predicted"/>
<protein>
    <submittedName>
        <fullName evidence="2">Vacuolar-type H+-ATPase subunit H</fullName>
    </submittedName>
</protein>
<keyword evidence="3" id="KW-1185">Reference proteome</keyword>
<dbReference type="RefSeq" id="WP_192748297.1">
    <property type="nucleotide sequence ID" value="NZ_BAABJL010000010.1"/>
</dbReference>
<gene>
    <name evidence="2" type="ORF">HEB94_000340</name>
</gene>
<feature type="region of interest" description="Disordered" evidence="1">
    <location>
        <begin position="1"/>
        <end position="72"/>
    </location>
</feature>
<comment type="caution">
    <text evidence="2">The sequence shown here is derived from an EMBL/GenBank/DDBJ whole genome shotgun (WGS) entry which is preliminary data.</text>
</comment>
<accession>A0A927MUE6</accession>
<reference evidence="2" key="1">
    <citation type="submission" date="2020-10" db="EMBL/GenBank/DDBJ databases">
        <title>Sequencing the genomes of 1000 actinobacteria strains.</title>
        <authorList>
            <person name="Klenk H.-P."/>
        </authorList>
    </citation>
    <scope>NUCLEOTIDE SEQUENCE</scope>
    <source>
        <strain evidence="2">DSM 45354</strain>
    </source>
</reference>
<dbReference type="AlphaFoldDB" id="A0A927MUE6"/>
<organism evidence="2 3">
    <name type="scientific">Actinopolymorpha pittospori</name>
    <dbReference type="NCBI Taxonomy" id="648752"/>
    <lineage>
        <taxon>Bacteria</taxon>
        <taxon>Bacillati</taxon>
        <taxon>Actinomycetota</taxon>
        <taxon>Actinomycetes</taxon>
        <taxon>Propionibacteriales</taxon>
        <taxon>Actinopolymorphaceae</taxon>
        <taxon>Actinopolymorpha</taxon>
    </lineage>
</organism>
<evidence type="ECO:0000256" key="1">
    <source>
        <dbReference type="SAM" id="MobiDB-lite"/>
    </source>
</evidence>
<evidence type="ECO:0000313" key="2">
    <source>
        <dbReference type="EMBL" id="MBE1603492.1"/>
    </source>
</evidence>